<dbReference type="EMBL" id="JARKIE010000377">
    <property type="protein sequence ID" value="KAJ7648538.1"/>
    <property type="molecule type" value="Genomic_DNA"/>
</dbReference>
<comment type="caution">
    <text evidence="1">The sequence shown here is derived from an EMBL/GenBank/DDBJ whole genome shotgun (WGS) entry which is preliminary data.</text>
</comment>
<evidence type="ECO:0000313" key="2">
    <source>
        <dbReference type="Proteomes" id="UP001221757"/>
    </source>
</evidence>
<keyword evidence="2" id="KW-1185">Reference proteome</keyword>
<accession>A0AAD7G017</accession>
<dbReference type="Proteomes" id="UP001221757">
    <property type="component" value="Unassembled WGS sequence"/>
</dbReference>
<protein>
    <submittedName>
        <fullName evidence="1">Uncharacterized protein</fullName>
    </submittedName>
</protein>
<evidence type="ECO:0000313" key="1">
    <source>
        <dbReference type="EMBL" id="KAJ7648538.1"/>
    </source>
</evidence>
<organism evidence="1 2">
    <name type="scientific">Mycena rosella</name>
    <name type="common">Pink bonnet</name>
    <name type="synonym">Agaricus rosellus</name>
    <dbReference type="NCBI Taxonomy" id="1033263"/>
    <lineage>
        <taxon>Eukaryota</taxon>
        <taxon>Fungi</taxon>
        <taxon>Dikarya</taxon>
        <taxon>Basidiomycota</taxon>
        <taxon>Agaricomycotina</taxon>
        <taxon>Agaricomycetes</taxon>
        <taxon>Agaricomycetidae</taxon>
        <taxon>Agaricales</taxon>
        <taxon>Marasmiineae</taxon>
        <taxon>Mycenaceae</taxon>
        <taxon>Mycena</taxon>
    </lineage>
</organism>
<name>A0AAD7G017_MYCRO</name>
<dbReference type="AlphaFoldDB" id="A0AAD7G017"/>
<sequence length="125" mass="14214">MCPSKKSLANKGIQAEGELRRTTALSGEEKEELLQYHLSRKKAPDGGELQFGNGWNMKEIDGWMRDLLPEMFGYLDVTYGSDGYHWVLVKKDRFTVFTMKRETFTSDDLAEAKGSAARGWRECAV</sequence>
<proteinExistence type="predicted"/>
<reference evidence="1" key="1">
    <citation type="submission" date="2023-03" db="EMBL/GenBank/DDBJ databases">
        <title>Massive genome expansion in bonnet fungi (Mycena s.s.) driven by repeated elements and novel gene families across ecological guilds.</title>
        <authorList>
            <consortium name="Lawrence Berkeley National Laboratory"/>
            <person name="Harder C.B."/>
            <person name="Miyauchi S."/>
            <person name="Viragh M."/>
            <person name="Kuo A."/>
            <person name="Thoen E."/>
            <person name="Andreopoulos B."/>
            <person name="Lu D."/>
            <person name="Skrede I."/>
            <person name="Drula E."/>
            <person name="Henrissat B."/>
            <person name="Morin E."/>
            <person name="Kohler A."/>
            <person name="Barry K."/>
            <person name="LaButti K."/>
            <person name="Morin E."/>
            <person name="Salamov A."/>
            <person name="Lipzen A."/>
            <person name="Mereny Z."/>
            <person name="Hegedus B."/>
            <person name="Baldrian P."/>
            <person name="Stursova M."/>
            <person name="Weitz H."/>
            <person name="Taylor A."/>
            <person name="Grigoriev I.V."/>
            <person name="Nagy L.G."/>
            <person name="Martin F."/>
            <person name="Kauserud H."/>
        </authorList>
    </citation>
    <scope>NUCLEOTIDE SEQUENCE</scope>
    <source>
        <strain evidence="1">CBHHK067</strain>
    </source>
</reference>
<gene>
    <name evidence="1" type="ORF">B0H17DRAFT_1103038</name>
</gene>